<evidence type="ECO:0000313" key="16">
    <source>
        <dbReference type="EMBL" id="KAK0402722.1"/>
    </source>
</evidence>
<dbReference type="GO" id="GO:0005524">
    <property type="term" value="F:ATP binding"/>
    <property type="evidence" value="ECO:0007669"/>
    <property type="project" value="UniProtKB-KW"/>
</dbReference>
<feature type="compositionally biased region" description="Basic and acidic residues" evidence="11">
    <location>
        <begin position="1761"/>
        <end position="1772"/>
    </location>
</feature>
<feature type="region of interest" description="Disordered" evidence="11">
    <location>
        <begin position="216"/>
        <end position="259"/>
    </location>
</feature>
<dbReference type="GO" id="GO:0042393">
    <property type="term" value="F:histone binding"/>
    <property type="evidence" value="ECO:0007669"/>
    <property type="project" value="TreeGrafter"/>
</dbReference>
<dbReference type="InterPro" id="IPR038718">
    <property type="entry name" value="SNF2-like_sf"/>
</dbReference>
<evidence type="ECO:0000256" key="5">
    <source>
        <dbReference type="ARBA" id="ARBA00022771"/>
    </source>
</evidence>
<feature type="compositionally biased region" description="Basic and acidic residues" evidence="11">
    <location>
        <begin position="1822"/>
        <end position="1836"/>
    </location>
</feature>
<dbReference type="Pfam" id="PF08074">
    <property type="entry name" value="CHDCT2"/>
    <property type="match status" value="1"/>
</dbReference>
<dbReference type="PANTHER" id="PTHR45623">
    <property type="entry name" value="CHROMODOMAIN-HELICASE-DNA-BINDING PROTEIN 3-RELATED-RELATED"/>
    <property type="match status" value="1"/>
</dbReference>
<keyword evidence="5 10" id="KW-0863">Zinc-finger</keyword>
<dbReference type="InterPro" id="IPR014001">
    <property type="entry name" value="Helicase_ATP-bd"/>
</dbReference>
<dbReference type="InterPro" id="IPR009462">
    <property type="entry name" value="CHD_II_SANT-like"/>
</dbReference>
<dbReference type="SMART" id="SM00298">
    <property type="entry name" value="CHROMO"/>
    <property type="match status" value="2"/>
</dbReference>
<feature type="compositionally biased region" description="Basic residues" evidence="11">
    <location>
        <begin position="68"/>
        <end position="85"/>
    </location>
</feature>
<feature type="domain" description="Chromo" evidence="12">
    <location>
        <begin position="524"/>
        <end position="586"/>
    </location>
</feature>
<dbReference type="Gene3D" id="3.30.40.10">
    <property type="entry name" value="Zinc/RING finger domain, C3HC4 (zinc finger)"/>
    <property type="match status" value="2"/>
</dbReference>
<organism evidence="16 17">
    <name type="scientific">Steinernema hermaphroditum</name>
    <dbReference type="NCBI Taxonomy" id="289476"/>
    <lineage>
        <taxon>Eukaryota</taxon>
        <taxon>Metazoa</taxon>
        <taxon>Ecdysozoa</taxon>
        <taxon>Nematoda</taxon>
        <taxon>Chromadorea</taxon>
        <taxon>Rhabditida</taxon>
        <taxon>Tylenchina</taxon>
        <taxon>Panagrolaimomorpha</taxon>
        <taxon>Strongyloidoidea</taxon>
        <taxon>Steinernematidae</taxon>
        <taxon>Steinernema</taxon>
    </lineage>
</organism>
<sequence>MAAPNDDVDMDDYDNDDVDEQVEDSSMTGDNDYSTAGENDESMEDDDEGDTAASNDDDEEEEEEPVKAKKAKKSSKSKKSKKSKKRQELDPNTCSSADLCESMGIEDIAFEYDDDSFATITTQKQFTSRFRSELQAGNPKISSSKLGQILAVKYREFQEQMVAEGRQPVAPKKMTRSAGKEKTVAPIKIRISGRKKRKNDDVDDSDDEEFEALLRANEEAEREKEEAKATRAAERAKKKKEDALAAAKKAPKKKRDEGEEVEEHQDYCEVCQKGGEIILCDTCPRAYHLVCFEPDAEEPPKGDWSCPHCENQETQPQEDDTKKGNMEYCRVCKDVGHLLYCDTCPSSYHAYCMNPPLESIPEGEWSCPRCQLEEPPNKPEKILSWRWIEIEHPEPYDSCESSEASPPDSAESTNTDQLTDEQRQRRMLRPPKKLPSRKEREFFIKWKYMSYWHCQWVSEIKMDVFFPQQLRMYWRKMDPEVPPEVDDGSHEDMDTGKIEGKEKEEDPHNLEEKFYRYGIKPEWLQVHRIINHVCYSKNQFDYLVKWRELVYEQATWERDDFDIPAYEEAIIKYWQHRERMFNEQIPKYVQKKIAALKKPEEEEGRKKKKKDNKPIDLRKKYEVQPEYIDETGGTLHPYQLEGINWLRHCWSQGTDAILADEMGLGKTVQSLSFLYTLMKEGHTKGPFLIAAPLSTLINWEREAEFWCPDFYVVTYVGDKDSRMVIREHEFSFMEGAVKGGPRAQKMKTDQGIKFHVLLTSYELINIDKAILSSIDWAALVVDEAHRLKNNQSLFFRTLRDFRIGYRLLLTGTPLQNNLEELFHLLNFLSADRFNDLDSFTREFAEISKEDQIQKLHSLLGPHMLRRLKADVLTGMPSKSELIVRIDLSPLQKKYYKAILTRNFDVLHTKTGGSQMSLLNIIMDLKKCCNHPYLFPKASDEAPKHKNGMYEGSALVKACGKFVLLQKMLARLKQGGHRVLIFSQMTKMLDVLEDFCENEGYKYERIDGSITGQSRQDAIDRFNAPGAQQFVFLLSTRAGGLGINLATADTVVIYDSDWNPHNDIQAFSRAHRLGQKNRVMIYRFVTRGSVEEKITSVAKKKMLLTHLVVRAGIGQKGPSMTKSELDDVLRWGTEELFKEDDAKDGEEGDKKASEQEIIWDDNAVDALLDRKAEEKKKPEAGEGEGQDKHWTNEYLSSFKVATYNTREADEDDEDQDEVEIVKETQDTDPDYWEKLLRHHYEQEQETQQQKLGKGKRVRRLVNYASENMQQDWAQGSGNEKNDQEYSDSYSGESGMSGAERSDDEFDAPTPGGERRKRKRDGHDEKLPPLLARVNGQYEVLGFNPRQRRAFYNAVMRLGMPPQDAYQTQWLVRDLKGKSERAFKAYTSLFMRHLCEPGADSQEAFNDGVPREGMNRQHVLTRIGIMALIRKKVQEFDAVNGEWSVPEVRDQMLQAASVAMSTAGSSKASSKAPSKEGTPAIAEEQKPIVAEEKKPEEVKVEGEKPARPSFMFNIADGGFTELHTLWTNEEKAAVPGNEYEIWHRRHDYWLLAGIAAYGYSRYQEIQNDTRFAIINEPFKTEQGKGNFLEIKNKFLQRRFKLLEQALIIEEQLRRAAHLNVQQGDDGGASQLNERFAEVENLAESHHNLSKDSMTGNKSAHAVLHKVLNQLEELLSDMKADVSRLPATLARLRPVTERLTMTERSILSRLTTKDAEAVAGKSPLPPPGPFVTATLNQQLSGIQPKFAALSSGSNSMKDTIAHENGEASVKKEESKPQTSASEAPKEEEKAEEKKEEVTVKEEEKPEAMECSSSEAPSKEASAAPSEDKPPAVKAELKEDQAEEMETDEQVAENTGNNDMQHVSLERSLLLRESGKPSAEPLWAAFLKKAAAKYPKVVVLLFECLESDVTREFGSALPPGIVFVECFDEALNSEHLLRLVEQHVADRSIVAVDSLDHLLLALGVNEVARLIENIKEKEIPVICRTTHNEKALNSLVDATLEVTYDADQSDRVVCHSTCFQKNGKRVVTTESFEIDENLNLKSAKVVPKTIEEHVAKIEADNGHGPQMPSTSFNMGLKLKASEMAAKQKVNLPYMEAQKEDGLVGLNITAGKKIRAGGQIIYTPDDEDDLDDSDPDDDLMI</sequence>
<evidence type="ECO:0000256" key="7">
    <source>
        <dbReference type="ARBA" id="ARBA00022833"/>
    </source>
</evidence>
<dbReference type="Gene3D" id="3.40.50.10810">
    <property type="entry name" value="Tandem AAA-ATPase domain"/>
    <property type="match status" value="1"/>
</dbReference>
<dbReference type="GO" id="GO:0003682">
    <property type="term" value="F:chromatin binding"/>
    <property type="evidence" value="ECO:0007669"/>
    <property type="project" value="TreeGrafter"/>
</dbReference>
<feature type="region of interest" description="Disordered" evidence="11">
    <location>
        <begin position="396"/>
        <end position="433"/>
    </location>
</feature>
<evidence type="ECO:0000256" key="3">
    <source>
        <dbReference type="ARBA" id="ARBA00022737"/>
    </source>
</evidence>
<dbReference type="Pfam" id="PF06465">
    <property type="entry name" value="DUF1087"/>
    <property type="match status" value="1"/>
</dbReference>
<evidence type="ECO:0000259" key="15">
    <source>
        <dbReference type="PROSITE" id="PS51194"/>
    </source>
</evidence>
<dbReference type="CDD" id="cd18793">
    <property type="entry name" value="SF2_C_SNF"/>
    <property type="match status" value="1"/>
</dbReference>
<dbReference type="Pfam" id="PF08073">
    <property type="entry name" value="CHDNT"/>
    <property type="match status" value="1"/>
</dbReference>
<dbReference type="Gene3D" id="1.10.10.60">
    <property type="entry name" value="Homeodomain-like"/>
    <property type="match status" value="1"/>
</dbReference>
<dbReference type="GO" id="GO:0002098">
    <property type="term" value="P:tRNA wobble uridine modification"/>
    <property type="evidence" value="ECO:0007669"/>
    <property type="project" value="InterPro"/>
</dbReference>
<dbReference type="SMART" id="SM00490">
    <property type="entry name" value="HELICc"/>
    <property type="match status" value="1"/>
</dbReference>
<dbReference type="InterPro" id="IPR019786">
    <property type="entry name" value="Zinc_finger_PHD-type_CS"/>
</dbReference>
<dbReference type="GO" id="GO:0008270">
    <property type="term" value="F:zinc ion binding"/>
    <property type="evidence" value="ECO:0007669"/>
    <property type="project" value="UniProtKB-KW"/>
</dbReference>
<evidence type="ECO:0000256" key="11">
    <source>
        <dbReference type="SAM" id="MobiDB-lite"/>
    </source>
</evidence>
<dbReference type="Gene3D" id="3.40.50.300">
    <property type="entry name" value="P-loop containing nucleotide triphosphate hydrolases"/>
    <property type="match status" value="1"/>
</dbReference>
<dbReference type="PROSITE" id="PS51194">
    <property type="entry name" value="HELICASE_CTER"/>
    <property type="match status" value="1"/>
</dbReference>
<dbReference type="InterPro" id="IPR012957">
    <property type="entry name" value="CHD_C2"/>
</dbReference>
<keyword evidence="4" id="KW-0547">Nucleotide-binding</keyword>
<evidence type="ECO:0000259" key="13">
    <source>
        <dbReference type="PROSITE" id="PS50016"/>
    </source>
</evidence>
<dbReference type="CDD" id="cd18662">
    <property type="entry name" value="CD2_tandem_CHD3-4_like"/>
    <property type="match status" value="1"/>
</dbReference>
<dbReference type="InterPro" id="IPR002464">
    <property type="entry name" value="DNA/RNA_helicase_DEAH_CS"/>
</dbReference>
<dbReference type="InterPro" id="IPR023780">
    <property type="entry name" value="Chromo_domain"/>
</dbReference>
<evidence type="ECO:0000256" key="6">
    <source>
        <dbReference type="ARBA" id="ARBA00022801"/>
    </source>
</evidence>
<evidence type="ECO:0000256" key="9">
    <source>
        <dbReference type="ARBA" id="ARBA00023242"/>
    </source>
</evidence>
<dbReference type="GO" id="GO:0040027">
    <property type="term" value="P:negative regulation of vulval development"/>
    <property type="evidence" value="ECO:0007669"/>
    <property type="project" value="UniProtKB-ARBA"/>
</dbReference>
<proteinExistence type="predicted"/>
<dbReference type="Proteomes" id="UP001175271">
    <property type="component" value="Unassembled WGS sequence"/>
</dbReference>
<feature type="compositionally biased region" description="Basic and acidic residues" evidence="11">
    <location>
        <begin position="1780"/>
        <end position="1804"/>
    </location>
</feature>
<dbReference type="GO" id="GO:0016887">
    <property type="term" value="F:ATP hydrolysis activity"/>
    <property type="evidence" value="ECO:0007669"/>
    <property type="project" value="TreeGrafter"/>
</dbReference>
<dbReference type="InterPro" id="IPR000953">
    <property type="entry name" value="Chromo/chromo_shadow_dom"/>
</dbReference>
<keyword evidence="6" id="KW-0378">Hydrolase</keyword>
<keyword evidence="7" id="KW-0862">Zinc</keyword>
<dbReference type="InterPro" id="IPR009463">
    <property type="entry name" value="DUF1087"/>
</dbReference>
<dbReference type="SUPFAM" id="SSF54160">
    <property type="entry name" value="Chromo domain-like"/>
    <property type="match status" value="2"/>
</dbReference>
<feature type="region of interest" description="Disordered" evidence="11">
    <location>
        <begin position="1268"/>
        <end position="1328"/>
    </location>
</feature>
<keyword evidence="2" id="KW-0479">Metal-binding</keyword>
<dbReference type="InterPro" id="IPR011011">
    <property type="entry name" value="Znf_FYVE_PHD"/>
</dbReference>
<dbReference type="CDD" id="cd15531">
    <property type="entry name" value="PHD1_CHD_II"/>
    <property type="match status" value="1"/>
</dbReference>
<comment type="subcellular location">
    <subcellularLocation>
        <location evidence="1">Nucleus</location>
    </subcellularLocation>
</comment>
<dbReference type="CDD" id="cd17994">
    <property type="entry name" value="DEXHc_CHD3_4_5"/>
    <property type="match status" value="1"/>
</dbReference>
<dbReference type="GO" id="GO:0005634">
    <property type="term" value="C:nucleus"/>
    <property type="evidence" value="ECO:0007669"/>
    <property type="project" value="UniProtKB-SubCell"/>
</dbReference>
<evidence type="ECO:0000256" key="10">
    <source>
        <dbReference type="PROSITE-ProRule" id="PRU00146"/>
    </source>
</evidence>
<dbReference type="SUPFAM" id="SSF57903">
    <property type="entry name" value="FYVE/PHD zinc finger"/>
    <property type="match status" value="2"/>
</dbReference>
<comment type="caution">
    <text evidence="16">The sequence shown here is derived from an EMBL/GenBank/DDBJ whole genome shotgun (WGS) entry which is preliminary data.</text>
</comment>
<feature type="region of interest" description="Disordered" evidence="11">
    <location>
        <begin position="1461"/>
        <end position="1501"/>
    </location>
</feature>
<dbReference type="GO" id="GO:0033588">
    <property type="term" value="C:elongator holoenzyme complex"/>
    <property type="evidence" value="ECO:0007669"/>
    <property type="project" value="InterPro"/>
</dbReference>
<keyword evidence="3" id="KW-0677">Repeat</keyword>
<feature type="compositionally biased region" description="Acidic residues" evidence="11">
    <location>
        <begin position="1837"/>
        <end position="1847"/>
    </location>
</feature>
<evidence type="ECO:0000259" key="12">
    <source>
        <dbReference type="PROSITE" id="PS50013"/>
    </source>
</evidence>
<accession>A0AA39LMF2</accession>
<dbReference type="Gene3D" id="2.40.50.40">
    <property type="match status" value="2"/>
</dbReference>
<dbReference type="PROSITE" id="PS51192">
    <property type="entry name" value="HELICASE_ATP_BIND_1"/>
    <property type="match status" value="1"/>
</dbReference>
<reference evidence="16" key="1">
    <citation type="submission" date="2023-06" db="EMBL/GenBank/DDBJ databases">
        <title>Genomic analysis of the entomopathogenic nematode Steinernema hermaphroditum.</title>
        <authorList>
            <person name="Schwarz E.M."/>
            <person name="Heppert J.K."/>
            <person name="Baniya A."/>
            <person name="Schwartz H.T."/>
            <person name="Tan C.-H."/>
            <person name="Antoshechkin I."/>
            <person name="Sternberg P.W."/>
            <person name="Goodrich-Blair H."/>
            <person name="Dillman A.R."/>
        </authorList>
    </citation>
    <scope>NUCLEOTIDE SEQUENCE</scope>
    <source>
        <strain evidence="16">PS9179</strain>
        <tissue evidence="16">Whole animal</tissue>
    </source>
</reference>
<dbReference type="GO" id="GO:0140658">
    <property type="term" value="F:ATP-dependent chromatin remodeler activity"/>
    <property type="evidence" value="ECO:0007669"/>
    <property type="project" value="TreeGrafter"/>
</dbReference>
<evidence type="ECO:0000259" key="14">
    <source>
        <dbReference type="PROSITE" id="PS51192"/>
    </source>
</evidence>
<dbReference type="InterPro" id="IPR019787">
    <property type="entry name" value="Znf_PHD-finger"/>
</dbReference>
<dbReference type="CDD" id="cd15532">
    <property type="entry name" value="PHD2_CHD_II"/>
    <property type="match status" value="1"/>
</dbReference>
<feature type="domain" description="PHD-type" evidence="13">
    <location>
        <begin position="326"/>
        <end position="373"/>
    </location>
</feature>
<dbReference type="PROSITE" id="PS00690">
    <property type="entry name" value="DEAH_ATP_HELICASE"/>
    <property type="match status" value="1"/>
</dbReference>
<feature type="compositionally biased region" description="Low complexity" evidence="11">
    <location>
        <begin position="398"/>
        <end position="412"/>
    </location>
</feature>
<dbReference type="Pfam" id="PF00628">
    <property type="entry name" value="PHD"/>
    <property type="match status" value="2"/>
</dbReference>
<dbReference type="SMART" id="SM01147">
    <property type="entry name" value="DUF1087"/>
    <property type="match status" value="1"/>
</dbReference>
<protein>
    <submittedName>
        <fullName evidence="16">Uncharacterized protein</fullName>
    </submittedName>
</protein>
<feature type="compositionally biased region" description="Acidic residues" evidence="11">
    <location>
        <begin position="1"/>
        <end position="23"/>
    </location>
</feature>
<dbReference type="PANTHER" id="PTHR45623:SF17">
    <property type="entry name" value="CHROMODOMAIN-HELICASE-DNA-BINDING PROTEIN 3-RELATED"/>
    <property type="match status" value="1"/>
</dbReference>
<feature type="domain" description="Chromo" evidence="12">
    <location>
        <begin position="428"/>
        <end position="485"/>
    </location>
</feature>
<dbReference type="SMART" id="SM01146">
    <property type="entry name" value="DUF1086"/>
    <property type="match status" value="1"/>
</dbReference>
<dbReference type="InterPro" id="IPR049730">
    <property type="entry name" value="SNF2/RAD54-like_C"/>
</dbReference>
<dbReference type="GO" id="GO:0003677">
    <property type="term" value="F:DNA binding"/>
    <property type="evidence" value="ECO:0007669"/>
    <property type="project" value="InterPro"/>
</dbReference>
<dbReference type="SUPFAM" id="SSF52540">
    <property type="entry name" value="P-loop containing nucleoside triphosphate hydrolases"/>
    <property type="match status" value="2"/>
</dbReference>
<feature type="region of interest" description="Disordered" evidence="11">
    <location>
        <begin position="1"/>
        <end position="99"/>
    </location>
</feature>
<feature type="region of interest" description="Disordered" evidence="11">
    <location>
        <begin position="165"/>
        <end position="186"/>
    </location>
</feature>
<feature type="compositionally biased region" description="Acidic residues" evidence="11">
    <location>
        <begin position="2119"/>
        <end position="2136"/>
    </location>
</feature>
<dbReference type="InterPro" id="IPR001650">
    <property type="entry name" value="Helicase_C-like"/>
</dbReference>
<evidence type="ECO:0000256" key="4">
    <source>
        <dbReference type="ARBA" id="ARBA00022741"/>
    </source>
</evidence>
<feature type="domain" description="Helicase ATP-binding" evidence="14">
    <location>
        <begin position="647"/>
        <end position="831"/>
    </location>
</feature>
<keyword evidence="9" id="KW-0539">Nucleus</keyword>
<feature type="region of interest" description="Disordered" evidence="11">
    <location>
        <begin position="1761"/>
        <end position="1856"/>
    </location>
</feature>
<dbReference type="Pfam" id="PF00385">
    <property type="entry name" value="Chromo"/>
    <property type="match status" value="1"/>
</dbReference>
<dbReference type="CDD" id="cd18667">
    <property type="entry name" value="CD1_tandem_CHD3-4_like"/>
    <property type="match status" value="1"/>
</dbReference>
<evidence type="ECO:0000256" key="8">
    <source>
        <dbReference type="ARBA" id="ARBA00022840"/>
    </source>
</evidence>
<gene>
    <name evidence="16" type="ORF">QR680_016496</name>
</gene>
<feature type="compositionally biased region" description="Low complexity" evidence="11">
    <location>
        <begin position="1806"/>
        <end position="1821"/>
    </location>
</feature>
<keyword evidence="17" id="KW-1185">Reference proteome</keyword>
<dbReference type="FunFam" id="3.40.50.300:FF:000015">
    <property type="entry name" value="chromodomain-helicase-DNA-binding protein 9 isoform X1"/>
    <property type="match status" value="1"/>
</dbReference>
<dbReference type="SMART" id="SM00487">
    <property type="entry name" value="DEXDc"/>
    <property type="match status" value="1"/>
</dbReference>
<feature type="domain" description="Helicase C-terminal" evidence="15">
    <location>
        <begin position="963"/>
        <end position="1124"/>
    </location>
</feature>
<dbReference type="PROSITE" id="PS50016">
    <property type="entry name" value="ZF_PHD_2"/>
    <property type="match status" value="2"/>
</dbReference>
<dbReference type="InterPro" id="IPR013083">
    <property type="entry name" value="Znf_RING/FYVE/PHD"/>
</dbReference>
<feature type="compositionally biased region" description="Acidic residues" evidence="11">
    <location>
        <begin position="38"/>
        <end position="64"/>
    </location>
</feature>
<feature type="compositionally biased region" description="Polar residues" evidence="11">
    <location>
        <begin position="25"/>
        <end position="37"/>
    </location>
</feature>
<dbReference type="SMART" id="SM00249">
    <property type="entry name" value="PHD"/>
    <property type="match status" value="2"/>
</dbReference>
<dbReference type="PROSITE" id="PS01359">
    <property type="entry name" value="ZF_PHD_1"/>
    <property type="match status" value="1"/>
</dbReference>
<evidence type="ECO:0000256" key="2">
    <source>
        <dbReference type="ARBA" id="ARBA00022723"/>
    </source>
</evidence>
<feature type="compositionally biased region" description="Basic and acidic residues" evidence="11">
    <location>
        <begin position="1481"/>
        <end position="1501"/>
    </location>
</feature>
<evidence type="ECO:0000313" key="17">
    <source>
        <dbReference type="Proteomes" id="UP001175271"/>
    </source>
</evidence>
<dbReference type="InterPro" id="IPR000330">
    <property type="entry name" value="SNF2_N"/>
</dbReference>
<feature type="compositionally biased region" description="Polar residues" evidence="11">
    <location>
        <begin position="1268"/>
        <end position="1277"/>
    </location>
</feature>
<dbReference type="EMBL" id="JAUCMV010000004">
    <property type="protein sequence ID" value="KAK0402722.1"/>
    <property type="molecule type" value="Genomic_DNA"/>
</dbReference>
<dbReference type="InterPro" id="IPR027417">
    <property type="entry name" value="P-loop_NTPase"/>
</dbReference>
<dbReference type="GO" id="GO:0000785">
    <property type="term" value="C:chromatin"/>
    <property type="evidence" value="ECO:0007669"/>
    <property type="project" value="TreeGrafter"/>
</dbReference>
<feature type="domain" description="PHD-type" evidence="13">
    <location>
        <begin position="265"/>
        <end position="312"/>
    </location>
</feature>
<dbReference type="Pfam" id="PF00271">
    <property type="entry name" value="Helicase_C"/>
    <property type="match status" value="1"/>
</dbReference>
<dbReference type="InterPro" id="IPR001965">
    <property type="entry name" value="Znf_PHD"/>
</dbReference>
<name>A0AA39LMF2_9BILA</name>
<dbReference type="InterPro" id="IPR012958">
    <property type="entry name" value="CHD_N"/>
</dbReference>
<dbReference type="InterPro" id="IPR016197">
    <property type="entry name" value="Chromo-like_dom_sf"/>
</dbReference>
<keyword evidence="8" id="KW-0067">ATP-binding</keyword>
<feature type="compositionally biased region" description="Basic and acidic residues" evidence="11">
    <location>
        <begin position="216"/>
        <end position="243"/>
    </location>
</feature>
<dbReference type="PROSITE" id="PS50013">
    <property type="entry name" value="CHROMO_2"/>
    <property type="match status" value="2"/>
</dbReference>
<dbReference type="Pfam" id="PF00176">
    <property type="entry name" value="SNF2-rel_dom"/>
    <property type="match status" value="1"/>
</dbReference>
<dbReference type="FunFam" id="3.40.50.10810:FF:000001">
    <property type="entry name" value="chromodomain-helicase-DNA-binding protein 3 isoform X1"/>
    <property type="match status" value="1"/>
</dbReference>
<feature type="region of interest" description="Disordered" evidence="11">
    <location>
        <begin position="2115"/>
        <end position="2136"/>
    </location>
</feature>
<evidence type="ECO:0000256" key="1">
    <source>
        <dbReference type="ARBA" id="ARBA00004123"/>
    </source>
</evidence>
<feature type="compositionally biased region" description="Low complexity" evidence="11">
    <location>
        <begin position="1461"/>
        <end position="1470"/>
    </location>
</feature>
<dbReference type="Pfam" id="PF06461">
    <property type="entry name" value="CHDII_SANT-like"/>
    <property type="match status" value="1"/>
</dbReference>